<dbReference type="OrthoDB" id="5034579at2759"/>
<protein>
    <recommendedName>
        <fullName evidence="6">Orn/DAP/Arg decarboxylase 2 N-terminal domain-containing protein</fullName>
    </recommendedName>
</protein>
<dbReference type="SUPFAM" id="SSF50621">
    <property type="entry name" value="Alanine racemase C-terminal domain-like"/>
    <property type="match status" value="1"/>
</dbReference>
<dbReference type="HAMAP" id="MF_02120">
    <property type="entry name" value="LysA"/>
    <property type="match status" value="1"/>
</dbReference>
<name>A0A9J6CGY5_POLVA</name>
<dbReference type="EMBL" id="JADBJN010000001">
    <property type="protein sequence ID" value="KAG5681308.1"/>
    <property type="molecule type" value="Genomic_DNA"/>
</dbReference>
<dbReference type="Proteomes" id="UP001107558">
    <property type="component" value="Chromosome 1"/>
</dbReference>
<feature type="modified residue" description="N6-(pyridoxal phosphate)lysine" evidence="5">
    <location>
        <position position="52"/>
    </location>
</feature>
<dbReference type="Pfam" id="PF02784">
    <property type="entry name" value="Orn_Arg_deC_N"/>
    <property type="match status" value="1"/>
</dbReference>
<proteinExistence type="inferred from homology"/>
<dbReference type="InterPro" id="IPR009006">
    <property type="entry name" value="Ala_racemase/Decarboxylase_C"/>
</dbReference>
<dbReference type="Gene3D" id="3.20.20.10">
    <property type="entry name" value="Alanine racemase"/>
    <property type="match status" value="1"/>
</dbReference>
<accession>A0A9J6CGY5</accession>
<evidence type="ECO:0000259" key="6">
    <source>
        <dbReference type="Pfam" id="PF02784"/>
    </source>
</evidence>
<dbReference type="Gene3D" id="2.40.37.10">
    <property type="entry name" value="Lyase, Ornithine Decarboxylase, Chain A, domain 1"/>
    <property type="match status" value="1"/>
</dbReference>
<dbReference type="AlphaFoldDB" id="A0A9J6CGY5"/>
<dbReference type="PANTHER" id="PTHR43727">
    <property type="entry name" value="DIAMINOPIMELATE DECARBOXYLASE"/>
    <property type="match status" value="1"/>
</dbReference>
<evidence type="ECO:0000313" key="7">
    <source>
        <dbReference type="EMBL" id="KAG5681308.1"/>
    </source>
</evidence>
<dbReference type="InterPro" id="IPR022644">
    <property type="entry name" value="De-COase2_N"/>
</dbReference>
<dbReference type="InterPro" id="IPR000183">
    <property type="entry name" value="Orn/DAP/Arg_de-COase"/>
</dbReference>
<evidence type="ECO:0000256" key="4">
    <source>
        <dbReference type="ARBA" id="ARBA00023239"/>
    </source>
</evidence>
<dbReference type="GO" id="GO:0009089">
    <property type="term" value="P:lysine biosynthetic process via diaminopimelate"/>
    <property type="evidence" value="ECO:0007669"/>
    <property type="project" value="InterPro"/>
</dbReference>
<dbReference type="InterPro" id="IPR002986">
    <property type="entry name" value="DAP_deCOOHase_LysA"/>
</dbReference>
<dbReference type="InterPro" id="IPR029066">
    <property type="entry name" value="PLP-binding_barrel"/>
</dbReference>
<dbReference type="InterPro" id="IPR022653">
    <property type="entry name" value="De-COase2_pyr-phos_BS"/>
</dbReference>
<keyword evidence="2" id="KW-0210">Decarboxylase</keyword>
<evidence type="ECO:0000256" key="2">
    <source>
        <dbReference type="ARBA" id="ARBA00022793"/>
    </source>
</evidence>
<evidence type="ECO:0000256" key="3">
    <source>
        <dbReference type="ARBA" id="ARBA00022898"/>
    </source>
</evidence>
<keyword evidence="4" id="KW-0456">Lyase</keyword>
<feature type="domain" description="Orn/DAP/Arg decarboxylase 2 N-terminal" evidence="6">
    <location>
        <begin position="42"/>
        <end position="274"/>
    </location>
</feature>
<evidence type="ECO:0000256" key="1">
    <source>
        <dbReference type="ARBA" id="ARBA00001933"/>
    </source>
</evidence>
<evidence type="ECO:0000256" key="5">
    <source>
        <dbReference type="PIRSR" id="PIRSR600183-50"/>
    </source>
</evidence>
<dbReference type="SUPFAM" id="SSF51419">
    <property type="entry name" value="PLP-binding barrel"/>
    <property type="match status" value="1"/>
</dbReference>
<dbReference type="PRINTS" id="PR01181">
    <property type="entry name" value="DAPDCRBXLASE"/>
</dbReference>
<dbReference type="NCBIfam" id="TIGR01048">
    <property type="entry name" value="lysA"/>
    <property type="match status" value="1"/>
</dbReference>
<keyword evidence="3 5" id="KW-0663">Pyridoxal phosphate</keyword>
<evidence type="ECO:0000313" key="8">
    <source>
        <dbReference type="Proteomes" id="UP001107558"/>
    </source>
</evidence>
<dbReference type="PRINTS" id="PR01179">
    <property type="entry name" value="ODADCRBXLASE"/>
</dbReference>
<dbReference type="PANTHER" id="PTHR43727:SF2">
    <property type="entry name" value="GROUP IV DECARBOXYLASE"/>
    <property type="match status" value="1"/>
</dbReference>
<organism evidence="7 8">
    <name type="scientific">Polypedilum vanderplanki</name>
    <name type="common">Sleeping chironomid midge</name>
    <dbReference type="NCBI Taxonomy" id="319348"/>
    <lineage>
        <taxon>Eukaryota</taxon>
        <taxon>Metazoa</taxon>
        <taxon>Ecdysozoa</taxon>
        <taxon>Arthropoda</taxon>
        <taxon>Hexapoda</taxon>
        <taxon>Insecta</taxon>
        <taxon>Pterygota</taxon>
        <taxon>Neoptera</taxon>
        <taxon>Endopterygota</taxon>
        <taxon>Diptera</taxon>
        <taxon>Nematocera</taxon>
        <taxon>Chironomoidea</taxon>
        <taxon>Chironomidae</taxon>
        <taxon>Chironominae</taxon>
        <taxon>Polypedilum</taxon>
        <taxon>Polypedilum</taxon>
    </lineage>
</organism>
<dbReference type="CDD" id="cd06828">
    <property type="entry name" value="PLPDE_III_DapDC"/>
    <property type="match status" value="1"/>
</dbReference>
<dbReference type="PROSITE" id="PS00878">
    <property type="entry name" value="ODR_DC_2_1"/>
    <property type="match status" value="1"/>
</dbReference>
<keyword evidence="8" id="KW-1185">Reference proteome</keyword>
<sequence>MSKFPRSTKFSAEKLIELAEIYNSPFWAYDGDIIKTKVDQLKNFDVIRYAQKACSNINILRLMKSLGTKIDSVSPGEIERALNAGFQAGTAENEIVFTADVIDNETCKRALELKIPINCGSIDMLKVLGTKKAEGHPVWIRINPGFGQGHSQKTNTGGENSKHGIWYEDLPEALAVIKQNKLKLIGFHMHIGSGLFSKNFDRTCDAMAELVIKCDVDIEAISAGGGIPIAYKENENDVDINNYYELWNAARKKIEEHFGHSITLEIEPGRFLVAESGILVTKVLAIKQMGGKKYALINSGFNDLMRPAMYGSYHHITVLDDTEDRVMEEIVIAGHLCESGDMFTQGEGGIVQLRLLPKLHVGDYLIFHDVGAYGASMSSNYNSWPLLPEILFIDGETKLIRRKQTIHDLMHLEQI</sequence>
<comment type="caution">
    <text evidence="7">The sequence shown here is derived from an EMBL/GenBank/DDBJ whole genome shotgun (WGS) entry which is preliminary data.</text>
</comment>
<feature type="active site" description="Proton donor" evidence="5">
    <location>
        <position position="337"/>
    </location>
</feature>
<reference evidence="7" key="1">
    <citation type="submission" date="2021-03" db="EMBL/GenBank/DDBJ databases">
        <title>Chromosome level genome of the anhydrobiotic midge Polypedilum vanderplanki.</title>
        <authorList>
            <person name="Yoshida Y."/>
            <person name="Kikawada T."/>
            <person name="Gusev O."/>
        </authorList>
    </citation>
    <scope>NUCLEOTIDE SEQUENCE</scope>
    <source>
        <strain evidence="7">NIAS01</strain>
        <tissue evidence="7">Whole body or cell culture</tissue>
    </source>
</reference>
<dbReference type="GO" id="GO:0008836">
    <property type="term" value="F:diaminopimelate decarboxylase activity"/>
    <property type="evidence" value="ECO:0007669"/>
    <property type="project" value="InterPro"/>
</dbReference>
<comment type="cofactor">
    <cofactor evidence="1 5">
        <name>pyridoxal 5'-phosphate</name>
        <dbReference type="ChEBI" id="CHEBI:597326"/>
    </cofactor>
</comment>
<gene>
    <name evidence="7" type="ORF">PVAND_010757</name>
</gene>